<sequence length="285" mass="32231">MRISPIIEVESLLNIYKNSDVLIFDVSNSVNAKTNYEAEHLEGAFFIDLNTQLADIKSDFSDGGRHPLPKIETFAKTLTGLGISKDKHLVIYDDQNGSNASARFWWMLKSIGHEKVQVLNGGLNHAKKENFPMSSKLEIIKQASEPYLINQWILPTIEMKEVERVSQNLDHLVVDVRAKERYEGKMEPIDLIAGHIPGAINIPFTENLDKNGLFLKPVELRTIYEPIFGEIKTENIIVHCGSGVTACHTLLALDYAEMEIPKLYVGSWSEWSRNNKKIETTNAEH</sequence>
<organism evidence="4 5">
    <name type="scientific">Candidatus Defluviibacterium haderslevense</name>
    <dbReference type="NCBI Taxonomy" id="2981993"/>
    <lineage>
        <taxon>Bacteria</taxon>
        <taxon>Pseudomonadati</taxon>
        <taxon>Bacteroidota</taxon>
        <taxon>Saprospiria</taxon>
        <taxon>Saprospirales</taxon>
        <taxon>Saprospiraceae</taxon>
        <taxon>Candidatus Defluviibacterium</taxon>
    </lineage>
</organism>
<dbReference type="CDD" id="cd01448">
    <property type="entry name" value="TST_Repeat_1"/>
    <property type="match status" value="1"/>
</dbReference>
<dbReference type="PANTHER" id="PTHR11364:SF27">
    <property type="entry name" value="SULFURTRANSFERASE"/>
    <property type="match status" value="1"/>
</dbReference>
<feature type="domain" description="Rhodanese" evidence="3">
    <location>
        <begin position="170"/>
        <end position="280"/>
    </location>
</feature>
<dbReference type="GO" id="GO:0004792">
    <property type="term" value="F:thiosulfate-cyanide sulfurtransferase activity"/>
    <property type="evidence" value="ECO:0007669"/>
    <property type="project" value="TreeGrafter"/>
</dbReference>
<proteinExistence type="predicted"/>
<feature type="domain" description="Rhodanese" evidence="3">
    <location>
        <begin position="17"/>
        <end position="135"/>
    </location>
</feature>
<dbReference type="Gene3D" id="3.40.250.10">
    <property type="entry name" value="Rhodanese-like domain"/>
    <property type="match status" value="2"/>
</dbReference>
<evidence type="ECO:0000256" key="1">
    <source>
        <dbReference type="ARBA" id="ARBA00022679"/>
    </source>
</evidence>
<dbReference type="InterPro" id="IPR036873">
    <property type="entry name" value="Rhodanese-like_dom_sf"/>
</dbReference>
<dbReference type="Proteomes" id="UP000808349">
    <property type="component" value="Unassembled WGS sequence"/>
</dbReference>
<name>A0A9D7S904_9BACT</name>
<gene>
    <name evidence="4" type="ORF">IPO85_08745</name>
</gene>
<evidence type="ECO:0000259" key="3">
    <source>
        <dbReference type="PROSITE" id="PS50206"/>
    </source>
</evidence>
<dbReference type="CDD" id="cd01449">
    <property type="entry name" value="TST_Repeat_2"/>
    <property type="match status" value="1"/>
</dbReference>
<dbReference type="InterPro" id="IPR001763">
    <property type="entry name" value="Rhodanese-like_dom"/>
</dbReference>
<dbReference type="SUPFAM" id="SSF52821">
    <property type="entry name" value="Rhodanese/Cell cycle control phosphatase"/>
    <property type="match status" value="2"/>
</dbReference>
<keyword evidence="1" id="KW-0808">Transferase</keyword>
<keyword evidence="2" id="KW-0677">Repeat</keyword>
<accession>A0A9D7S904</accession>
<dbReference type="EMBL" id="JADKFW010000005">
    <property type="protein sequence ID" value="MBK9717584.1"/>
    <property type="molecule type" value="Genomic_DNA"/>
</dbReference>
<dbReference type="AlphaFoldDB" id="A0A9D7S904"/>
<reference evidence="4 5" key="1">
    <citation type="submission" date="2020-10" db="EMBL/GenBank/DDBJ databases">
        <title>Connecting structure to function with the recovery of over 1000 high-quality activated sludge metagenome-assembled genomes encoding full-length rRNA genes using long-read sequencing.</title>
        <authorList>
            <person name="Singleton C.M."/>
            <person name="Petriglieri F."/>
            <person name="Kristensen J.M."/>
            <person name="Kirkegaard R.H."/>
            <person name="Michaelsen T.Y."/>
            <person name="Andersen M.H."/>
            <person name="Karst S.M."/>
            <person name="Dueholm M.S."/>
            <person name="Nielsen P.H."/>
            <person name="Albertsen M."/>
        </authorList>
    </citation>
    <scope>NUCLEOTIDE SEQUENCE [LARGE SCALE GENOMIC DNA]</scope>
    <source>
        <strain evidence="4">Ribe_18-Q3-R11-54_BAT3C.373</strain>
    </source>
</reference>
<evidence type="ECO:0000313" key="5">
    <source>
        <dbReference type="Proteomes" id="UP000808349"/>
    </source>
</evidence>
<dbReference type="Pfam" id="PF00581">
    <property type="entry name" value="Rhodanese"/>
    <property type="match status" value="2"/>
</dbReference>
<evidence type="ECO:0000256" key="2">
    <source>
        <dbReference type="ARBA" id="ARBA00022737"/>
    </source>
</evidence>
<protein>
    <submittedName>
        <fullName evidence="4">Sulfurtransferase</fullName>
    </submittedName>
</protein>
<dbReference type="SMART" id="SM00450">
    <property type="entry name" value="RHOD"/>
    <property type="match status" value="2"/>
</dbReference>
<dbReference type="PANTHER" id="PTHR11364">
    <property type="entry name" value="THIOSULFATE SULFERTANSFERASE"/>
    <property type="match status" value="1"/>
</dbReference>
<dbReference type="PROSITE" id="PS50206">
    <property type="entry name" value="RHODANESE_3"/>
    <property type="match status" value="2"/>
</dbReference>
<comment type="caution">
    <text evidence="4">The sequence shown here is derived from an EMBL/GenBank/DDBJ whole genome shotgun (WGS) entry which is preliminary data.</text>
</comment>
<evidence type="ECO:0000313" key="4">
    <source>
        <dbReference type="EMBL" id="MBK9717584.1"/>
    </source>
</evidence>
<dbReference type="InterPro" id="IPR045078">
    <property type="entry name" value="TST/MPST-like"/>
</dbReference>